<name>A0A172YBP8_9GAMM</name>
<organism evidence="3 4">
    <name type="scientific">Halotalea alkalilenta</name>
    <dbReference type="NCBI Taxonomy" id="376489"/>
    <lineage>
        <taxon>Bacteria</taxon>
        <taxon>Pseudomonadati</taxon>
        <taxon>Pseudomonadota</taxon>
        <taxon>Gammaproteobacteria</taxon>
        <taxon>Oceanospirillales</taxon>
        <taxon>Halomonadaceae</taxon>
        <taxon>Halotalea</taxon>
    </lineage>
</organism>
<dbReference type="SUPFAM" id="SSF143456">
    <property type="entry name" value="VC0467-like"/>
    <property type="match status" value="1"/>
</dbReference>
<dbReference type="STRING" id="376489.A5892_03525"/>
<dbReference type="Proteomes" id="UP000077875">
    <property type="component" value="Chromosome"/>
</dbReference>
<dbReference type="Gene3D" id="3.40.1740.10">
    <property type="entry name" value="VC0467-like"/>
    <property type="match status" value="1"/>
</dbReference>
<gene>
    <name evidence="3" type="ORF">A5892_03525</name>
</gene>
<evidence type="ECO:0000313" key="4">
    <source>
        <dbReference type="Proteomes" id="UP000077875"/>
    </source>
</evidence>
<comment type="similarity">
    <text evidence="1 2">Belongs to the UPF0301 (AlgH) family.</text>
</comment>
<dbReference type="Pfam" id="PF02622">
    <property type="entry name" value="DUF179"/>
    <property type="match status" value="1"/>
</dbReference>
<dbReference type="RefSeq" id="WP_064121624.1">
    <property type="nucleotide sequence ID" value="NZ_CP015243.1"/>
</dbReference>
<evidence type="ECO:0000313" key="3">
    <source>
        <dbReference type="EMBL" id="ANF56647.1"/>
    </source>
</evidence>
<dbReference type="PANTHER" id="PTHR30327">
    <property type="entry name" value="UNCHARACTERIZED PROTEIN YQGE"/>
    <property type="match status" value="1"/>
</dbReference>
<dbReference type="PANTHER" id="PTHR30327:SF1">
    <property type="entry name" value="UPF0301 PROTEIN YQGE"/>
    <property type="match status" value="1"/>
</dbReference>
<dbReference type="KEGG" id="haa:A5892_03525"/>
<proteinExistence type="inferred from homology"/>
<dbReference type="HAMAP" id="MF_00758">
    <property type="entry name" value="UPF0301"/>
    <property type="match status" value="1"/>
</dbReference>
<dbReference type="EMBL" id="CP015243">
    <property type="protein sequence ID" value="ANF56647.1"/>
    <property type="molecule type" value="Genomic_DNA"/>
</dbReference>
<evidence type="ECO:0000256" key="2">
    <source>
        <dbReference type="HAMAP-Rule" id="MF_00758"/>
    </source>
</evidence>
<sequence>MHGLRNHFLLAMPQLLDENFAGTLTYVCDDDAKGVLGVIVNRPLKLSLGGLLEQLDLEVETLRDAERPVMFGGPVHTDRGFILHQGSASDWDSSLQVSEEIALTTSMDMLRAIAAGRGPERFMVLLGCAGWQVGQLTDELKANAWLTVEAQDSVLFETPIESRREAAAGLLGVDLRLLSVAAGHG</sequence>
<accession>A0A172YBP8</accession>
<evidence type="ECO:0000256" key="1">
    <source>
        <dbReference type="ARBA" id="ARBA00009600"/>
    </source>
</evidence>
<protein>
    <recommendedName>
        <fullName evidence="2">UPF0301 protein A5892_03525</fullName>
    </recommendedName>
</protein>
<dbReference type="AlphaFoldDB" id="A0A172YBP8"/>
<dbReference type="NCBIfam" id="NF001266">
    <property type="entry name" value="PRK00228.1-1"/>
    <property type="match status" value="1"/>
</dbReference>
<dbReference type="GO" id="GO:0005829">
    <property type="term" value="C:cytosol"/>
    <property type="evidence" value="ECO:0007669"/>
    <property type="project" value="TreeGrafter"/>
</dbReference>
<dbReference type="InterPro" id="IPR003774">
    <property type="entry name" value="AlgH-like"/>
</dbReference>
<reference evidence="3 4" key="1">
    <citation type="submission" date="2016-04" db="EMBL/GenBank/DDBJ databases">
        <title>Complete Genome Sequence of Halotalea alkalilenta IHB B 13600.</title>
        <authorList>
            <person name="Swarnkar M.K."/>
            <person name="Sharma A."/>
            <person name="Kaushal K."/>
            <person name="Soni R."/>
            <person name="Rana S."/>
            <person name="Singh A.K."/>
            <person name="Gulati A."/>
        </authorList>
    </citation>
    <scope>NUCLEOTIDE SEQUENCE [LARGE SCALE GENOMIC DNA]</scope>
    <source>
        <strain evidence="3 4">IHB B 13600</strain>
    </source>
</reference>
<keyword evidence="4" id="KW-1185">Reference proteome</keyword>